<name>F0WCY3_9STRA</name>
<protein>
    <submittedName>
        <fullName evidence="1">AlNc14C62G4508 protein</fullName>
    </submittedName>
</protein>
<dbReference type="HOGENOM" id="CLU_2965660_0_0_1"/>
<dbReference type="AlphaFoldDB" id="F0WCY3"/>
<gene>
    <name evidence="1" type="primary">AlNc14C62G4508</name>
    <name evidence="1" type="ORF">ALNC14_051970</name>
</gene>
<evidence type="ECO:0000313" key="1">
    <source>
        <dbReference type="EMBL" id="CCA19054.1"/>
    </source>
</evidence>
<reference evidence="1" key="2">
    <citation type="submission" date="2011-02" db="EMBL/GenBank/DDBJ databases">
        <authorList>
            <person name="MacLean D."/>
        </authorList>
    </citation>
    <scope>NUCLEOTIDE SEQUENCE</scope>
</reference>
<organism evidence="1">
    <name type="scientific">Albugo laibachii Nc14</name>
    <dbReference type="NCBI Taxonomy" id="890382"/>
    <lineage>
        <taxon>Eukaryota</taxon>
        <taxon>Sar</taxon>
        <taxon>Stramenopiles</taxon>
        <taxon>Oomycota</taxon>
        <taxon>Peronosporomycetes</taxon>
        <taxon>Albuginales</taxon>
        <taxon>Albuginaceae</taxon>
        <taxon>Albugo</taxon>
    </lineage>
</organism>
<sequence length="59" mass="6759">MCHLFSPKSYKVHVYVIRVQPPLGFGGNLEKVVVFYRSLGIHNCAFHVQELKSVKLQTD</sequence>
<proteinExistence type="predicted"/>
<dbReference type="EMBL" id="FR824107">
    <property type="protein sequence ID" value="CCA19054.1"/>
    <property type="molecule type" value="Genomic_DNA"/>
</dbReference>
<reference evidence="1" key="1">
    <citation type="journal article" date="2011" name="PLoS Biol.">
        <title>Gene gain and loss during evolution of obligate parasitism in the white rust pathogen of Arabidopsis thaliana.</title>
        <authorList>
            <person name="Kemen E."/>
            <person name="Gardiner A."/>
            <person name="Schultz-Larsen T."/>
            <person name="Kemen A.C."/>
            <person name="Balmuth A.L."/>
            <person name="Robert-Seilaniantz A."/>
            <person name="Bailey K."/>
            <person name="Holub E."/>
            <person name="Studholme D.J."/>
            <person name="Maclean D."/>
            <person name="Jones J.D."/>
        </authorList>
    </citation>
    <scope>NUCLEOTIDE SEQUENCE</scope>
</reference>
<accession>F0WCY3</accession>